<sequence>MTTFRQRAMATTVMTAAAAALTGAAAAQVDVVTVTATKVEADAQSIPVAVSALDGGDLDELRVDNFTDYLIQLPGITAGGSGPGQSTIYIRGLASTTPNLTVAGVAGLSPNVAFYLDEQPLAQPGRNLDVYAVDLERVEVLPGPQGTLYGASSQAGTVRLITNKPVLGEFQASSRFGVSFTQDGDMSNKAEGVVNLPFGDNFAVRLVAYVDNQGGYIDNVAGTRNASESARFRPEGTVRANGVPVSAQRAGFQSTADLSGVTFLDADNAGLVQDNFNSTTYAGFRLSARYEFDPEWRLTAGYAQQRIEADGVFFVDPELDDLQIQRFEQDRIEDEFRNVNWTLEGRLGALDVVYTGAFTDRSTDQRVDYSDYLFVGQYLPYYICDGSVTYPGAADPAGVCQPPNLYVTSASQTDVWTHEARATTPQDRRIRATFGAFYSDLTLVERNDFTYPGMIAAEPFGPFAPNFPFPGAFQSDPGPFPAGVIFRNDVRRTDEQRGVFGEVTFDLVPDVFAVTLGARWYDIDVNLEGTANSSFCNSGGVDQNAFGTNISDLYDGSGSFTFVGSCDPALRQTFTTADSLADIIAAGYSPAQAEQIFNSVRAPSSAQTDGVITKVTATWTPTDHTLFYATYSEGFRPGLLNRPGGAPGPGDYTVPFALDTDDVRNYEIGWKTELFDRQLRFNGSAFYVEIDRLQTTIFDPSIVNLFFSDNAADAEIRGVEGDFVWAPMEIPGLTVAGAFSILDTEITRVITPTDDVTAGSDLAFAPSLQGNLRARYEWGLDNGWMAHVMPQMIYSDGSRSDVIDINSANLSSYTVFSLSGGLTADQWSVELFADNITNERAQLSNNFVFDRERVTIMRPRTIGLRVGVQY</sequence>
<evidence type="ECO:0000256" key="2">
    <source>
        <dbReference type="ARBA" id="ARBA00022448"/>
    </source>
</evidence>
<dbReference type="Pfam" id="PF00593">
    <property type="entry name" value="TonB_dep_Rec_b-barrel"/>
    <property type="match status" value="1"/>
</dbReference>
<dbReference type="Gene3D" id="2.40.170.20">
    <property type="entry name" value="TonB-dependent receptor, beta-barrel domain"/>
    <property type="match status" value="2"/>
</dbReference>
<keyword evidence="4" id="KW-0410">Iron transport</keyword>
<dbReference type="PANTHER" id="PTHR32552:SF81">
    <property type="entry name" value="TONB-DEPENDENT OUTER MEMBRANE RECEPTOR"/>
    <property type="match status" value="1"/>
</dbReference>
<evidence type="ECO:0000256" key="5">
    <source>
        <dbReference type="ARBA" id="ARBA00022692"/>
    </source>
</evidence>
<evidence type="ECO:0000259" key="14">
    <source>
        <dbReference type="Pfam" id="PF00593"/>
    </source>
</evidence>
<keyword evidence="10 11" id="KW-0998">Cell outer membrane</keyword>
<protein>
    <submittedName>
        <fullName evidence="16">TonB-dependent receptor plug domain-containing protein</fullName>
    </submittedName>
</protein>
<keyword evidence="16" id="KW-0675">Receptor</keyword>
<keyword evidence="8 12" id="KW-0798">TonB box</keyword>
<dbReference type="InterPro" id="IPR000531">
    <property type="entry name" value="Beta-barrel_TonB"/>
</dbReference>
<comment type="similarity">
    <text evidence="11 12">Belongs to the TonB-dependent receptor family.</text>
</comment>
<dbReference type="InterPro" id="IPR036942">
    <property type="entry name" value="Beta-barrel_TonB_sf"/>
</dbReference>
<keyword evidence="7" id="KW-0406">Ion transport</keyword>
<keyword evidence="3 11" id="KW-1134">Transmembrane beta strand</keyword>
<evidence type="ECO:0000256" key="1">
    <source>
        <dbReference type="ARBA" id="ARBA00004571"/>
    </source>
</evidence>
<comment type="subcellular location">
    <subcellularLocation>
        <location evidence="1 11">Cell outer membrane</location>
        <topology evidence="1 11">Multi-pass membrane protein</topology>
    </subcellularLocation>
</comment>
<evidence type="ECO:0000256" key="12">
    <source>
        <dbReference type="RuleBase" id="RU003357"/>
    </source>
</evidence>
<evidence type="ECO:0000313" key="17">
    <source>
        <dbReference type="Proteomes" id="UP000325122"/>
    </source>
</evidence>
<evidence type="ECO:0000256" key="10">
    <source>
        <dbReference type="ARBA" id="ARBA00023237"/>
    </source>
</evidence>
<comment type="caution">
    <text evidence="16">The sequence shown here is derived from an EMBL/GenBank/DDBJ whole genome shotgun (WGS) entry which is preliminary data.</text>
</comment>
<accession>A0A5M6ZAA8</accession>
<evidence type="ECO:0000256" key="8">
    <source>
        <dbReference type="ARBA" id="ARBA00023077"/>
    </source>
</evidence>
<evidence type="ECO:0000256" key="7">
    <source>
        <dbReference type="ARBA" id="ARBA00023065"/>
    </source>
</evidence>
<proteinExistence type="inferred from homology"/>
<dbReference type="InterPro" id="IPR012910">
    <property type="entry name" value="Plug_dom"/>
</dbReference>
<keyword evidence="5 11" id="KW-0812">Transmembrane</keyword>
<dbReference type="RefSeq" id="WP_150023821.1">
    <property type="nucleotide sequence ID" value="NZ_VWOJ01000004.1"/>
</dbReference>
<dbReference type="GO" id="GO:0009279">
    <property type="term" value="C:cell outer membrane"/>
    <property type="evidence" value="ECO:0007669"/>
    <property type="project" value="UniProtKB-SubCell"/>
</dbReference>
<evidence type="ECO:0000256" key="11">
    <source>
        <dbReference type="PROSITE-ProRule" id="PRU01360"/>
    </source>
</evidence>
<evidence type="ECO:0000313" key="16">
    <source>
        <dbReference type="EMBL" id="KAA5801633.1"/>
    </source>
</evidence>
<keyword evidence="17" id="KW-1185">Reference proteome</keyword>
<dbReference type="AlphaFoldDB" id="A0A5M6ZAA8"/>
<dbReference type="PROSITE" id="PS52016">
    <property type="entry name" value="TONB_DEPENDENT_REC_3"/>
    <property type="match status" value="1"/>
</dbReference>
<evidence type="ECO:0000256" key="9">
    <source>
        <dbReference type="ARBA" id="ARBA00023136"/>
    </source>
</evidence>
<evidence type="ECO:0000256" key="6">
    <source>
        <dbReference type="ARBA" id="ARBA00023004"/>
    </source>
</evidence>
<keyword evidence="9 11" id="KW-0472">Membrane</keyword>
<dbReference type="InterPro" id="IPR039426">
    <property type="entry name" value="TonB-dep_rcpt-like"/>
</dbReference>
<keyword evidence="13" id="KW-0732">Signal</keyword>
<evidence type="ECO:0000259" key="15">
    <source>
        <dbReference type="Pfam" id="PF07715"/>
    </source>
</evidence>
<dbReference type="EMBL" id="VWOJ01000004">
    <property type="protein sequence ID" value="KAA5801633.1"/>
    <property type="molecule type" value="Genomic_DNA"/>
</dbReference>
<name>A0A5M6ZAA8_9PROT</name>
<keyword evidence="2 11" id="KW-0813">Transport</keyword>
<dbReference type="Proteomes" id="UP000325122">
    <property type="component" value="Unassembled WGS sequence"/>
</dbReference>
<feature type="chain" id="PRO_5024402637" evidence="13">
    <location>
        <begin position="28"/>
        <end position="870"/>
    </location>
</feature>
<dbReference type="PANTHER" id="PTHR32552">
    <property type="entry name" value="FERRICHROME IRON RECEPTOR-RELATED"/>
    <property type="match status" value="1"/>
</dbReference>
<feature type="domain" description="TonB-dependent receptor-like beta-barrel" evidence="14">
    <location>
        <begin position="351"/>
        <end position="836"/>
    </location>
</feature>
<feature type="domain" description="TonB-dependent receptor plug" evidence="15">
    <location>
        <begin position="43"/>
        <end position="157"/>
    </location>
</feature>
<keyword evidence="6" id="KW-0408">Iron</keyword>
<gene>
    <name evidence="16" type="ORF">F1654_12120</name>
</gene>
<feature type="signal peptide" evidence="13">
    <location>
        <begin position="1"/>
        <end position="27"/>
    </location>
</feature>
<evidence type="ECO:0000256" key="3">
    <source>
        <dbReference type="ARBA" id="ARBA00022452"/>
    </source>
</evidence>
<reference evidence="16 17" key="1">
    <citation type="submission" date="2019-09" db="EMBL/GenBank/DDBJ databases">
        <authorList>
            <person name="Kevbrin V."/>
            <person name="Grouzdev D.S."/>
        </authorList>
    </citation>
    <scope>NUCLEOTIDE SEQUENCE [LARGE SCALE GENOMIC DNA]</scope>
    <source>
        <strain evidence="16 17">G-192</strain>
    </source>
</reference>
<dbReference type="Pfam" id="PF07715">
    <property type="entry name" value="Plug"/>
    <property type="match status" value="1"/>
</dbReference>
<organism evidence="16 17">
    <name type="scientific">Alkalicaulis satelles</name>
    <dbReference type="NCBI Taxonomy" id="2609175"/>
    <lineage>
        <taxon>Bacteria</taxon>
        <taxon>Pseudomonadati</taxon>
        <taxon>Pseudomonadota</taxon>
        <taxon>Alphaproteobacteria</taxon>
        <taxon>Maricaulales</taxon>
        <taxon>Maricaulaceae</taxon>
        <taxon>Alkalicaulis</taxon>
    </lineage>
</organism>
<dbReference type="GO" id="GO:0006826">
    <property type="term" value="P:iron ion transport"/>
    <property type="evidence" value="ECO:0007669"/>
    <property type="project" value="UniProtKB-KW"/>
</dbReference>
<dbReference type="SUPFAM" id="SSF56935">
    <property type="entry name" value="Porins"/>
    <property type="match status" value="1"/>
</dbReference>
<evidence type="ECO:0000256" key="13">
    <source>
        <dbReference type="SAM" id="SignalP"/>
    </source>
</evidence>
<evidence type="ECO:0000256" key="4">
    <source>
        <dbReference type="ARBA" id="ARBA00022496"/>
    </source>
</evidence>